<proteinExistence type="predicted"/>
<evidence type="ECO:0008006" key="3">
    <source>
        <dbReference type="Google" id="ProtNLM"/>
    </source>
</evidence>
<evidence type="ECO:0000313" key="1">
    <source>
        <dbReference type="EMBL" id="MBC8769252.1"/>
    </source>
</evidence>
<evidence type="ECO:0000313" key="2">
    <source>
        <dbReference type="Proteomes" id="UP000618952"/>
    </source>
</evidence>
<gene>
    <name evidence="1" type="ORF">H4O18_14745</name>
</gene>
<dbReference type="EMBL" id="JACLHY010000016">
    <property type="protein sequence ID" value="MBC8769252.1"/>
    <property type="molecule type" value="Genomic_DNA"/>
</dbReference>
<comment type="caution">
    <text evidence="1">The sequence shown here is derived from an EMBL/GenBank/DDBJ whole genome shotgun (WGS) entry which is preliminary data.</text>
</comment>
<keyword evidence="2" id="KW-1185">Reference proteome</keyword>
<organism evidence="1 2">
    <name type="scientific">Arenibacter arenosicollis</name>
    <dbReference type="NCBI Taxonomy" id="2762274"/>
    <lineage>
        <taxon>Bacteria</taxon>
        <taxon>Pseudomonadati</taxon>
        <taxon>Bacteroidota</taxon>
        <taxon>Flavobacteriia</taxon>
        <taxon>Flavobacteriales</taxon>
        <taxon>Flavobacteriaceae</taxon>
        <taxon>Arenibacter</taxon>
    </lineage>
</organism>
<dbReference type="Proteomes" id="UP000618952">
    <property type="component" value="Unassembled WGS sequence"/>
</dbReference>
<name>A0ABR7QPX3_9FLAO</name>
<reference evidence="1 2" key="1">
    <citation type="submission" date="2020-08" db="EMBL/GenBank/DDBJ databases">
        <title>Arenibacter gaetbuli sp. nov., isolated from a sand dune.</title>
        <authorList>
            <person name="Park S."/>
            <person name="Yoon J.-H."/>
        </authorList>
    </citation>
    <scope>NUCLEOTIDE SEQUENCE [LARGE SCALE GENOMIC DNA]</scope>
    <source>
        <strain evidence="1 2">BSSL-BM3</strain>
    </source>
</reference>
<accession>A0ABR7QPX3</accession>
<sequence length="152" mass="16955">MNPMKSRSQLAIENVVRRLYGTESDLLAGINTLECPERSHFLQECSAIYKDLGNLLFLSGVSEGMSFSSKVWISETEEHSWINYGLLSSSSRDIDVMRVVAQGHEEAILQIEETLEVPGMPENLVMVLKKGLAQIKTIADADPTSLDRIENK</sequence>
<dbReference type="RefSeq" id="WP_187585899.1">
    <property type="nucleotide sequence ID" value="NZ_JACLHY010000016.1"/>
</dbReference>
<protein>
    <recommendedName>
        <fullName evidence="3">DUF2383 domain-containing protein</fullName>
    </recommendedName>
</protein>